<keyword evidence="1" id="KW-1133">Transmembrane helix</keyword>
<organism evidence="2 3">
    <name type="scientific">Puccinia sorghi</name>
    <dbReference type="NCBI Taxonomy" id="27349"/>
    <lineage>
        <taxon>Eukaryota</taxon>
        <taxon>Fungi</taxon>
        <taxon>Dikarya</taxon>
        <taxon>Basidiomycota</taxon>
        <taxon>Pucciniomycotina</taxon>
        <taxon>Pucciniomycetes</taxon>
        <taxon>Pucciniales</taxon>
        <taxon>Pucciniaceae</taxon>
        <taxon>Puccinia</taxon>
    </lineage>
</organism>
<dbReference type="Proteomes" id="UP000037035">
    <property type="component" value="Unassembled WGS sequence"/>
</dbReference>
<evidence type="ECO:0000256" key="1">
    <source>
        <dbReference type="SAM" id="Phobius"/>
    </source>
</evidence>
<comment type="caution">
    <text evidence="2">The sequence shown here is derived from an EMBL/GenBank/DDBJ whole genome shotgun (WGS) entry which is preliminary data.</text>
</comment>
<dbReference type="EMBL" id="LAVV01015115">
    <property type="protein sequence ID" value="KNZ44152.1"/>
    <property type="molecule type" value="Genomic_DNA"/>
</dbReference>
<evidence type="ECO:0000313" key="2">
    <source>
        <dbReference type="EMBL" id="KNZ44152.1"/>
    </source>
</evidence>
<gene>
    <name evidence="2" type="ORF">VP01_945g1</name>
</gene>
<name>A0A0L6U732_9BASI</name>
<evidence type="ECO:0000313" key="3">
    <source>
        <dbReference type="Proteomes" id="UP000037035"/>
    </source>
</evidence>
<proteinExistence type="predicted"/>
<accession>A0A0L6U732</accession>
<keyword evidence="1" id="KW-0812">Transmembrane</keyword>
<dbReference type="VEuPathDB" id="FungiDB:VP01_945g1"/>
<reference evidence="2 3" key="1">
    <citation type="submission" date="2015-08" db="EMBL/GenBank/DDBJ databases">
        <title>Next Generation Sequencing and Analysis of the Genome of Puccinia sorghi L Schw, the Causal Agent of Maize Common Rust.</title>
        <authorList>
            <person name="Rochi L."/>
            <person name="Burguener G."/>
            <person name="Darino M."/>
            <person name="Turjanski A."/>
            <person name="Kreff E."/>
            <person name="Dieguez M.J."/>
            <person name="Sacco F."/>
        </authorList>
    </citation>
    <scope>NUCLEOTIDE SEQUENCE [LARGE SCALE GENOMIC DNA]</scope>
    <source>
        <strain evidence="2 3">RO10H11247</strain>
    </source>
</reference>
<keyword evidence="1" id="KW-0472">Membrane</keyword>
<keyword evidence="3" id="KW-1185">Reference proteome</keyword>
<protein>
    <submittedName>
        <fullName evidence="2">Uncharacterized protein</fullName>
    </submittedName>
</protein>
<feature type="transmembrane region" description="Helical" evidence="1">
    <location>
        <begin position="183"/>
        <end position="204"/>
    </location>
</feature>
<dbReference type="AlphaFoldDB" id="A0A0L6U732"/>
<feature type="transmembrane region" description="Helical" evidence="1">
    <location>
        <begin position="210"/>
        <end position="230"/>
    </location>
</feature>
<sequence length="420" mass="48778">MKTTSGGLVKNKDKMGKLDLFEECELRRVSVERMIDVNVFRDKEVMEEIYKGIEFFYERINKISGFTQRCLSSFHRVSQSFKTLYKQCHHSFLFHSTFRINPVRTSSSTASLQLFSSALNFNRNPTGKILNLIFYAKGIPGKAHKISYKTVVLQYTNSTISIALLVKSTEWDHLLESCHSFHWVPFFSFFQNMVILICDIFLLFWDISHIFLFLSIYFISLSFFLLYMYVYRKRRTKLEEHTTAPEIVRRIHSDGVEGRLIQHQTQENQEKIGTKNWEGCLFLLRIRTVRPYITSLRAIAEDLLKRVLKRVKLSSSDFVLEIVTNVALSGCDCVQKKYCGNSSSQKTEEVTFQQILYLCLEGPLNIILFKLFVALINGIKECSYEGSFQGLSLNSTKPIVPPHKASLFPQITLILHLKFR</sequence>